<keyword evidence="5" id="KW-0479">Metal-binding</keyword>
<accession>A0A8C4SBT4</accession>
<dbReference type="GO" id="GO:0005634">
    <property type="term" value="C:nucleus"/>
    <property type="evidence" value="ECO:0007669"/>
    <property type="project" value="UniProtKB-SubCell"/>
</dbReference>
<dbReference type="Ensembl" id="ENSECRT00000012436.1">
    <property type="protein sequence ID" value="ENSECRP00000012237.1"/>
    <property type="gene ID" value="ENSECRG00000008145.1"/>
</dbReference>
<dbReference type="InterPro" id="IPR013083">
    <property type="entry name" value="Znf_RING/FYVE/PHD"/>
</dbReference>
<dbReference type="Gene3D" id="3.30.40.10">
    <property type="entry name" value="Zinc/RING finger domain, C3HC4 (zinc finger)"/>
    <property type="match status" value="1"/>
</dbReference>
<keyword evidence="7 11" id="KW-0863">Zinc-finger</keyword>
<dbReference type="InterPro" id="IPR058641">
    <property type="entry name" value="GVIN1_dom"/>
</dbReference>
<dbReference type="Pfam" id="PF15227">
    <property type="entry name" value="zf-C3HC4_4"/>
    <property type="match status" value="1"/>
</dbReference>
<evidence type="ECO:0000313" key="16">
    <source>
        <dbReference type="Proteomes" id="UP000694620"/>
    </source>
</evidence>
<gene>
    <name evidence="15" type="primary">LOC114643965</name>
</gene>
<dbReference type="GO" id="GO:0005525">
    <property type="term" value="F:GTP binding"/>
    <property type="evidence" value="ECO:0007669"/>
    <property type="project" value="UniProtKB-KW"/>
</dbReference>
<dbReference type="PROSITE" id="PS00518">
    <property type="entry name" value="ZF_RING_1"/>
    <property type="match status" value="1"/>
</dbReference>
<keyword evidence="9" id="KW-0342">GTP-binding</keyword>
<name>A0A8C4SBT4_ERPCA</name>
<evidence type="ECO:0000256" key="8">
    <source>
        <dbReference type="ARBA" id="ARBA00022833"/>
    </source>
</evidence>
<keyword evidence="4" id="KW-0963">Cytoplasm</keyword>
<dbReference type="InterPro" id="IPR030383">
    <property type="entry name" value="G_VLIG_dom"/>
</dbReference>
<dbReference type="InterPro" id="IPR017907">
    <property type="entry name" value="Znf_RING_CS"/>
</dbReference>
<dbReference type="Gene3D" id="3.40.50.300">
    <property type="entry name" value="P-loop containing nucleotide triphosphate hydrolases"/>
    <property type="match status" value="1"/>
</dbReference>
<dbReference type="SMART" id="SM00184">
    <property type="entry name" value="RING"/>
    <property type="match status" value="1"/>
</dbReference>
<dbReference type="InterPro" id="IPR027417">
    <property type="entry name" value="P-loop_NTPase"/>
</dbReference>
<feature type="domain" description="RING-type" evidence="13">
    <location>
        <begin position="29"/>
        <end position="72"/>
    </location>
</feature>
<dbReference type="Pfam" id="PF25974">
    <property type="entry name" value="URGCP_9th"/>
    <property type="match status" value="1"/>
</dbReference>
<dbReference type="GeneTree" id="ENSGT00940000154393"/>
<protein>
    <submittedName>
        <fullName evidence="15">Interferon-induced very large GTPase 1-like</fullName>
    </submittedName>
</protein>
<dbReference type="PANTHER" id="PTHR22796">
    <property type="entry name" value="URG4-RELATED"/>
    <property type="match status" value="1"/>
</dbReference>
<feature type="domain" description="VLIG-type G" evidence="14">
    <location>
        <begin position="966"/>
        <end position="1207"/>
    </location>
</feature>
<keyword evidence="10" id="KW-0539">Nucleus</keyword>
<sequence length="1947" mass="225754">MLVNKTYHMERKITILMASALCMKDQLTCRVCLELLEDPVDLPCGHTYCMKCILKYWSHLDNTGVHDCPHCKKIFQCKPVLVNNTLFAQMAEFMRKSSFITSSPNQDEEEVRDAPAYKKISEALHRKVKDVGLNPEYWMPILNDHLGVTDLKSLENLGREQYCQVEGYIREQNERGLLCKLMNISHEYAKSEMLQKNREERESPTLENATREKNNESEEGSMEEKGTLRTLEYIETGKQRENGENLMVSLDSKNAENQDQAMTKNLSKKEEIWNKEQSNSKAEEFNNNNINKTETNIQEVLGGEKQCEIEVSETKNNNTEMQAEKINDTSNTENRKEIKEAAERDNREKKKKDFFLLLEKMHIVNLYPKLMEKIKVIVISKTSKSNTQPEKEDDLPHLYLQKLIMLDYRMRNLICDKSFYIFKELQSQRKTETQLTLDDFLSDTTSEDLTETGTPYPEHIHPMDLQMALLHCADDFLRQYLYSKLALCQYAVPFLIPSPCTTEIELPLWAFRQINSSCKSQETKTYKVFPAVQVETQIVSFVRLGNSLVSKSKIMNMVLNRQRHSIFFNKDCRGSTQGCLLMEGVVEMSWYNPGGKEDDIFEDCIAFTNLHGDARNHGRQVSFLNDISAVNVVLLSDSDLNEDGKAILKGYFESPQPLICLYTDKEAIQANKSGIKVRIGVKNRNEAELTDELVSVLRSFLSQSKKTFYLEACSDIALRHGFVVDEENKHCKEGKALADKLAKFLKKRTLLERKEAFLPLQGHMWHKWCQKDKELYRLKQKGNKSIEQYRSDIETEKKMIREDQLKRALPLNELMTSLIKILSSQLQQTKQYFLQWLMVFLDDMSRDAVSELQLRYHKKMSELLKKQKNEESEQRKDKLQSDLDTLSSQITNSSLGLEHILREMGQVFEASKTGRVNDSYISSLPKIAAELIMSGHPLELMDGDAVYVPVTWISSVLDEVKETLGDVRLFVLSVLGLQSSGKSTLLNAMFGLQFAVSAGRCTKGAFMQLIKVAEDIRDEVKYDYILVVDTEGLRATELSNKTTLAHDNELATFVIGLGNLTIINIFGENPSEIQDILQIVVQAFLRMKQVKLSPSCVFVHQNVGDTVAREKNTDARRVLQQNLDRMARIAAEEEECNIKYFNDVIRFDVNDQTYYFVHLWEGNPPMAPPNPSYSQNVQDLKNAIVNAAKQGPTCNILKISQFKIRVKDLWKSLLTENFVFNFKNSLEIAAYRKLEEKYLDWTWTLRSKIYEVQNKMINKIKNTSNTQVSISMEVEETYTKVKEEIGKYFTDDEMLIQWKSNIETRFDVLKNDLSTEMKKTCEELIKAKTSRQKVDENRFRHEEKLMEQSKELAEKLRTTNPSEDVLHEEFEKLWMEWEKEASRDCIHQDKINIVKDVQDILYDKFKAMPNAPDKIQTYLTSDQSATFHSNPDYTKRLSIIPSFLQTVISFIPLRRKTKQPSYKVKCTLETIPKLSDQYIEFQPITNKIAETILDYIDKKKKEENDYNSAHIHEILNLVSQKMSAYKEEEYKLSFKQDYKFELSLQLCAIAIEPFTEMQKRFWEKNDPVLYLKSKRDSYYKMFKTLCHGLTSVNIFSEYLGSKLKTAIHQAVCDQVCIDVANIVRQNHPPLKESKIKLEYHLLKELAEKEDFEKFCNYIEFPKIFFKKYISSCVDNYCKDNKTLKTISSQRLKEFESLVSKAASSATKAIEKVIKAQQDNRKMKVKVWLDKFCKELEDSLVLPGSDFRHVEHLEIGDLNFLQDSMSKAVAQVMRELNKSFDCISLTELTNVKELPHDILSKHLSGCWVQCPFCAAICTNSIEGHDGDHSVPFHRPIAVNGWRFYKTEYLCVDICTSSVASDRFFRVSDTEIFPYKEYRKAGPQYACWNIVPDESELKYWKWFVCNFQVQLEEKYKKKFDGLGKIPTAWKEIKKEDALGETEKLLLTGS</sequence>
<keyword evidence="6" id="KW-0547">Nucleotide-binding</keyword>
<feature type="region of interest" description="Disordered" evidence="12">
    <location>
        <begin position="193"/>
        <end position="227"/>
    </location>
</feature>
<evidence type="ECO:0000256" key="9">
    <source>
        <dbReference type="ARBA" id="ARBA00023134"/>
    </source>
</evidence>
<proteinExistence type="inferred from homology"/>
<keyword evidence="16" id="KW-1185">Reference proteome</keyword>
<dbReference type="GO" id="GO:0008270">
    <property type="term" value="F:zinc ion binding"/>
    <property type="evidence" value="ECO:0007669"/>
    <property type="project" value="UniProtKB-KW"/>
</dbReference>
<comment type="similarity">
    <text evidence="3">Belongs to the TRAFAC class dynamin-like GTPase superfamily. Very large inducible GTPase (VLIG) family.</text>
</comment>
<evidence type="ECO:0000256" key="4">
    <source>
        <dbReference type="ARBA" id="ARBA00022490"/>
    </source>
</evidence>
<reference evidence="15" key="3">
    <citation type="submission" date="2025-09" db="UniProtKB">
        <authorList>
            <consortium name="Ensembl"/>
        </authorList>
    </citation>
    <scope>IDENTIFICATION</scope>
</reference>
<dbReference type="PANTHER" id="PTHR22796:SF6">
    <property type="entry name" value="INTERFERON-INDUCED VERY LARGE GTPASE 1-RELATED"/>
    <property type="match status" value="1"/>
</dbReference>
<dbReference type="Pfam" id="PF25683">
    <property type="entry name" value="URGCP_GTPase"/>
    <property type="match status" value="1"/>
</dbReference>
<evidence type="ECO:0000256" key="3">
    <source>
        <dbReference type="ARBA" id="ARBA00006828"/>
    </source>
</evidence>
<evidence type="ECO:0000259" key="14">
    <source>
        <dbReference type="PROSITE" id="PS51717"/>
    </source>
</evidence>
<evidence type="ECO:0000256" key="12">
    <source>
        <dbReference type="SAM" id="MobiDB-lite"/>
    </source>
</evidence>
<feature type="compositionally biased region" description="Basic and acidic residues" evidence="12">
    <location>
        <begin position="322"/>
        <end position="336"/>
    </location>
</feature>
<dbReference type="PROSITE" id="PS51717">
    <property type="entry name" value="G_VLIG"/>
    <property type="match status" value="1"/>
</dbReference>
<dbReference type="GO" id="GO:0005737">
    <property type="term" value="C:cytoplasm"/>
    <property type="evidence" value="ECO:0007669"/>
    <property type="project" value="UniProtKB-SubCell"/>
</dbReference>
<dbReference type="InterPro" id="IPR057365">
    <property type="entry name" value="URGCP"/>
</dbReference>
<evidence type="ECO:0000256" key="2">
    <source>
        <dbReference type="ARBA" id="ARBA00004496"/>
    </source>
</evidence>
<dbReference type="InterPro" id="IPR001841">
    <property type="entry name" value="Znf_RING"/>
</dbReference>
<dbReference type="SUPFAM" id="SSF52540">
    <property type="entry name" value="P-loop containing nucleoside triphosphate hydrolases"/>
    <property type="match status" value="1"/>
</dbReference>
<comment type="subcellular location">
    <subcellularLocation>
        <location evidence="2">Cytoplasm</location>
    </subcellularLocation>
    <subcellularLocation>
        <location evidence="1">Nucleus</location>
    </subcellularLocation>
</comment>
<organism evidence="15 16">
    <name type="scientific">Erpetoichthys calabaricus</name>
    <name type="common">Rope fish</name>
    <name type="synonym">Calamoichthys calabaricus</name>
    <dbReference type="NCBI Taxonomy" id="27687"/>
    <lineage>
        <taxon>Eukaryota</taxon>
        <taxon>Metazoa</taxon>
        <taxon>Chordata</taxon>
        <taxon>Craniata</taxon>
        <taxon>Vertebrata</taxon>
        <taxon>Euteleostomi</taxon>
        <taxon>Actinopterygii</taxon>
        <taxon>Polypteriformes</taxon>
        <taxon>Polypteridae</taxon>
        <taxon>Erpetoichthys</taxon>
    </lineage>
</organism>
<evidence type="ECO:0000256" key="10">
    <source>
        <dbReference type="ARBA" id="ARBA00023242"/>
    </source>
</evidence>
<dbReference type="Proteomes" id="UP000694620">
    <property type="component" value="Chromosome 1"/>
</dbReference>
<dbReference type="PROSITE" id="PS50089">
    <property type="entry name" value="ZF_RING_2"/>
    <property type="match status" value="1"/>
</dbReference>
<reference evidence="15" key="2">
    <citation type="submission" date="2025-08" db="UniProtKB">
        <authorList>
            <consortium name="Ensembl"/>
        </authorList>
    </citation>
    <scope>IDENTIFICATION</scope>
</reference>
<evidence type="ECO:0000259" key="13">
    <source>
        <dbReference type="PROSITE" id="PS50089"/>
    </source>
</evidence>
<feature type="region of interest" description="Disordered" evidence="12">
    <location>
        <begin position="317"/>
        <end position="336"/>
    </location>
</feature>
<evidence type="ECO:0000256" key="11">
    <source>
        <dbReference type="PROSITE-ProRule" id="PRU00175"/>
    </source>
</evidence>
<keyword evidence="8" id="KW-0862">Zinc</keyword>
<evidence type="ECO:0000256" key="5">
    <source>
        <dbReference type="ARBA" id="ARBA00022723"/>
    </source>
</evidence>
<reference evidence="15" key="1">
    <citation type="submission" date="2021-06" db="EMBL/GenBank/DDBJ databases">
        <authorList>
            <consortium name="Wellcome Sanger Institute Data Sharing"/>
        </authorList>
    </citation>
    <scope>NUCLEOTIDE SEQUENCE [LARGE SCALE GENOMIC DNA]</scope>
</reference>
<evidence type="ECO:0000256" key="6">
    <source>
        <dbReference type="ARBA" id="ARBA00022741"/>
    </source>
</evidence>
<evidence type="ECO:0000256" key="1">
    <source>
        <dbReference type="ARBA" id="ARBA00004123"/>
    </source>
</evidence>
<dbReference type="Pfam" id="PF25496">
    <property type="entry name" value="URGCP"/>
    <property type="match status" value="1"/>
</dbReference>
<evidence type="ECO:0000256" key="7">
    <source>
        <dbReference type="ARBA" id="ARBA00022771"/>
    </source>
</evidence>
<dbReference type="SUPFAM" id="SSF57850">
    <property type="entry name" value="RING/U-box"/>
    <property type="match status" value="1"/>
</dbReference>
<evidence type="ECO:0000313" key="15">
    <source>
        <dbReference type="Ensembl" id="ENSECRP00000012237.1"/>
    </source>
</evidence>